<keyword evidence="5" id="KW-0479">Metal-binding</keyword>
<evidence type="ECO:0000256" key="6">
    <source>
        <dbReference type="ARBA" id="ARBA00022729"/>
    </source>
</evidence>
<dbReference type="PANTHER" id="PTHR11705">
    <property type="entry name" value="PROTEASE FAMILY M14 CARBOXYPEPTIDASE A,B"/>
    <property type="match status" value="1"/>
</dbReference>
<evidence type="ECO:0000259" key="11">
    <source>
        <dbReference type="PROSITE" id="PS52035"/>
    </source>
</evidence>
<keyword evidence="7" id="KW-0378">Hydrolase</keyword>
<proteinExistence type="inferred from homology"/>
<dbReference type="RefSeq" id="XP_025406316.1">
    <property type="nucleotide sequence ID" value="XM_025550531.1"/>
</dbReference>
<protein>
    <submittedName>
        <fullName evidence="13">Carboxypeptidase B-like</fullName>
    </submittedName>
</protein>
<dbReference type="Proteomes" id="UP000694846">
    <property type="component" value="Unplaced"/>
</dbReference>
<evidence type="ECO:0000256" key="4">
    <source>
        <dbReference type="ARBA" id="ARBA00022670"/>
    </source>
</evidence>
<evidence type="ECO:0000256" key="5">
    <source>
        <dbReference type="ARBA" id="ARBA00022723"/>
    </source>
</evidence>
<keyword evidence="9" id="KW-0482">Metalloprotease</keyword>
<comment type="cofactor">
    <cofactor evidence="1">
        <name>Zn(2+)</name>
        <dbReference type="ChEBI" id="CHEBI:29105"/>
    </cofactor>
</comment>
<evidence type="ECO:0000313" key="12">
    <source>
        <dbReference type="Proteomes" id="UP000694846"/>
    </source>
</evidence>
<dbReference type="AlphaFoldDB" id="A0A8B8F6R3"/>
<dbReference type="GO" id="GO:0004181">
    <property type="term" value="F:metallocarboxypeptidase activity"/>
    <property type="evidence" value="ECO:0007669"/>
    <property type="project" value="InterPro"/>
</dbReference>
<dbReference type="Pfam" id="PF00246">
    <property type="entry name" value="Peptidase_M14"/>
    <property type="match status" value="1"/>
</dbReference>
<dbReference type="FunFam" id="3.40.630.10:FF:000084">
    <property type="entry name" value="Carboxypeptidase B2"/>
    <property type="match status" value="1"/>
</dbReference>
<dbReference type="PANTHER" id="PTHR11705:SF91">
    <property type="entry name" value="FI01817P-RELATED"/>
    <property type="match status" value="1"/>
</dbReference>
<dbReference type="PROSITE" id="PS52035">
    <property type="entry name" value="PEPTIDASE_M14"/>
    <property type="match status" value="1"/>
</dbReference>
<feature type="active site" description="Proton donor/acceptor" evidence="10">
    <location>
        <position position="191"/>
    </location>
</feature>
<evidence type="ECO:0000256" key="1">
    <source>
        <dbReference type="ARBA" id="ARBA00001947"/>
    </source>
</evidence>
<evidence type="ECO:0000256" key="3">
    <source>
        <dbReference type="ARBA" id="ARBA00022645"/>
    </source>
</evidence>
<evidence type="ECO:0000256" key="7">
    <source>
        <dbReference type="ARBA" id="ARBA00022801"/>
    </source>
</evidence>
<reference evidence="13" key="1">
    <citation type="submission" date="2025-08" db="UniProtKB">
        <authorList>
            <consortium name="RefSeq"/>
        </authorList>
    </citation>
    <scope>IDENTIFICATION</scope>
    <source>
        <tissue evidence="13">Whole body</tissue>
    </source>
</reference>
<gene>
    <name evidence="13" type="primary">LOC112680440</name>
</gene>
<keyword evidence="12" id="KW-1185">Reference proteome</keyword>
<dbReference type="GeneID" id="112680440"/>
<keyword evidence="3" id="KW-0121">Carboxypeptidase</keyword>
<evidence type="ECO:0000256" key="8">
    <source>
        <dbReference type="ARBA" id="ARBA00022833"/>
    </source>
</evidence>
<evidence type="ECO:0000313" key="13">
    <source>
        <dbReference type="RefSeq" id="XP_025406316.1"/>
    </source>
</evidence>
<feature type="domain" description="Peptidase M14" evidence="11">
    <location>
        <begin position="1"/>
        <end position="225"/>
    </location>
</feature>
<dbReference type="OrthoDB" id="3626597at2759"/>
<dbReference type="SMART" id="SM00631">
    <property type="entry name" value="Zn_pept"/>
    <property type="match status" value="1"/>
</dbReference>
<keyword evidence="4" id="KW-0645">Protease</keyword>
<dbReference type="GO" id="GO:0006508">
    <property type="term" value="P:proteolysis"/>
    <property type="evidence" value="ECO:0007669"/>
    <property type="project" value="UniProtKB-KW"/>
</dbReference>
<name>A0A8B8F6R3_9HEMI</name>
<keyword evidence="8" id="KW-0862">Zinc</keyword>
<dbReference type="Gene3D" id="3.40.630.10">
    <property type="entry name" value="Zn peptidases"/>
    <property type="match status" value="1"/>
</dbReference>
<dbReference type="GO" id="GO:0005615">
    <property type="term" value="C:extracellular space"/>
    <property type="evidence" value="ECO:0007669"/>
    <property type="project" value="TreeGrafter"/>
</dbReference>
<accession>A0A8B8F6R3</accession>
<dbReference type="GO" id="GO:0008270">
    <property type="term" value="F:zinc ion binding"/>
    <property type="evidence" value="ECO:0007669"/>
    <property type="project" value="InterPro"/>
</dbReference>
<keyword evidence="6" id="KW-0732">Signal</keyword>
<evidence type="ECO:0000256" key="9">
    <source>
        <dbReference type="ARBA" id="ARBA00023049"/>
    </source>
</evidence>
<dbReference type="SUPFAM" id="SSF53187">
    <property type="entry name" value="Zn-dependent exopeptidases"/>
    <property type="match status" value="1"/>
</dbReference>
<comment type="similarity">
    <text evidence="2 10">Belongs to the peptidase M14 family.</text>
</comment>
<sequence>MIYITNELIYNRQLLPNFMKDINFVLMPILNPDGYTYSQEKDRLWRKNRVKTSKKECIGIDLNRNWNYDWNNTNSDKDCCSDSYRGSAPNSELEIKAIIQYFKKNLTRIKGYITFHSYGQIIMYPWGYTKENLKDYNELHDIATSMSLKIFEKTSNIYTKGSASSTMYQASGTSIDWMRGKANIKYVFALELRDGGENGFELSTSEIIPTGQEAFCAISVLAKHIVLKYQSGSTFCRPVYSILYTILFIIYTYT</sequence>
<dbReference type="InterPro" id="IPR000834">
    <property type="entry name" value="Peptidase_M14"/>
</dbReference>
<evidence type="ECO:0000256" key="10">
    <source>
        <dbReference type="PROSITE-ProRule" id="PRU01379"/>
    </source>
</evidence>
<organism evidence="12 13">
    <name type="scientific">Sipha flava</name>
    <name type="common">yellow sugarcane aphid</name>
    <dbReference type="NCBI Taxonomy" id="143950"/>
    <lineage>
        <taxon>Eukaryota</taxon>
        <taxon>Metazoa</taxon>
        <taxon>Ecdysozoa</taxon>
        <taxon>Arthropoda</taxon>
        <taxon>Hexapoda</taxon>
        <taxon>Insecta</taxon>
        <taxon>Pterygota</taxon>
        <taxon>Neoptera</taxon>
        <taxon>Paraneoptera</taxon>
        <taxon>Hemiptera</taxon>
        <taxon>Sternorrhyncha</taxon>
        <taxon>Aphidomorpha</taxon>
        <taxon>Aphidoidea</taxon>
        <taxon>Aphididae</taxon>
        <taxon>Sipha</taxon>
    </lineage>
</organism>
<evidence type="ECO:0000256" key="2">
    <source>
        <dbReference type="ARBA" id="ARBA00005988"/>
    </source>
</evidence>